<dbReference type="InterPro" id="IPR018873">
    <property type="entry name" value="KilA-N_DNA-bd_domain"/>
</dbReference>
<accession>A0A6G7GNY2</accession>
<name>A0A6G7GNY2_KUEST</name>
<protein>
    <recommendedName>
        <fullName evidence="1">KilA-N DNA-binding domain-containing protein</fullName>
    </recommendedName>
</protein>
<evidence type="ECO:0000313" key="3">
    <source>
        <dbReference type="Proteomes" id="UP000501926"/>
    </source>
</evidence>
<dbReference type="RefSeq" id="WP_164994792.1">
    <property type="nucleotide sequence ID" value="NZ_CP049055.1"/>
</dbReference>
<sequence>MENLTQYEGKEHFENLVLDIPGKPPCMLDRDLAKIYGVSTKRLNEARERNPRKFTEGVDYFQLTKSEVAICDLKLDTGHLPYAYTKKGSFMFVTILNTDEAISHAVSVVEGFCMYDWLMEQIKDGKITIQQKAPEQKREDWMFNNLRRELLDRSPLWRKISRYKGLGLTHREIALLVHKEVSTVRKHVRRMENCGLLLPPKDLPKLQGYAKHFRLN</sequence>
<dbReference type="EMBL" id="CP049055">
    <property type="protein sequence ID" value="QII11225.1"/>
    <property type="molecule type" value="Genomic_DNA"/>
</dbReference>
<proteinExistence type="predicted"/>
<dbReference type="Pfam" id="PF10543">
    <property type="entry name" value="ORF6N"/>
    <property type="match status" value="1"/>
</dbReference>
<organism evidence="2 3">
    <name type="scientific">Kuenenia stuttgartiensis</name>
    <dbReference type="NCBI Taxonomy" id="174633"/>
    <lineage>
        <taxon>Bacteria</taxon>
        <taxon>Pseudomonadati</taxon>
        <taxon>Planctomycetota</taxon>
        <taxon>Candidatus Brocadiia</taxon>
        <taxon>Candidatus Brocadiales</taxon>
        <taxon>Candidatus Brocadiaceae</taxon>
        <taxon>Candidatus Kuenenia</taxon>
    </lineage>
</organism>
<feature type="domain" description="KilA-N DNA-binding" evidence="1">
    <location>
        <begin position="26"/>
        <end position="95"/>
    </location>
</feature>
<evidence type="ECO:0000313" key="2">
    <source>
        <dbReference type="EMBL" id="QII11225.1"/>
    </source>
</evidence>
<dbReference type="Proteomes" id="UP000501926">
    <property type="component" value="Chromosome"/>
</dbReference>
<reference evidence="2 3" key="1">
    <citation type="submission" date="2020-02" db="EMBL/GenBank/DDBJ databases">
        <title>Newly sequenced genome of strain CSTR1 showed variability in Candidatus Kuenenia stuttgartiensis genomes.</title>
        <authorList>
            <person name="Ding C."/>
            <person name="Adrian L."/>
        </authorList>
    </citation>
    <scope>NUCLEOTIDE SEQUENCE [LARGE SCALE GENOMIC DNA]</scope>
    <source>
        <strain evidence="2 3">CSTR1</strain>
    </source>
</reference>
<gene>
    <name evidence="2" type="ORF">KsCSTR_18460</name>
</gene>
<evidence type="ECO:0000259" key="1">
    <source>
        <dbReference type="Pfam" id="PF10543"/>
    </source>
</evidence>
<dbReference type="AlphaFoldDB" id="A0A6G7GNY2"/>